<dbReference type="OrthoDB" id="202851at2759"/>
<sequence length="397" mass="46185">MAALSTLCPHFSMRVLSPFPNFLPFLSFYSTLRQYRVTLSCWESGLPSSSISLFHFQSNNFPKTLVKMYNDFVLTSLLVGAAAQSPDLLFNPQRQRMREPIHVKDDLYPIMCDVCELVAFSVYFDTMEKLKDKPIVSEMKHPGKKVKKSAFSEDDIIQTISDVCDRKRKAGEWMWTVDLTEKLSSVKGSRYWNEPSESEIAAMELNNARFLFVERRNQVRKWDRETATVKKSCDLIFEDELEDVDQFALALWHGDVADPEQTRELLCHHLTDRCNYETRIPIDAVIGDKVRQDYEFVEIDHRVVQAEQMQQNMADMGNPMAMHTPSEMEEILLEDMEERGMSEDEIEAYIHEEEDKYDQQMGTNIRAERHQKKEKQKRVVARRSDKVKPDIGEGGEL</sequence>
<proteinExistence type="predicted"/>
<dbReference type="AlphaFoldDB" id="F0YJK6"/>
<dbReference type="RefSeq" id="XP_009040639.1">
    <property type="nucleotide sequence ID" value="XM_009042391.1"/>
</dbReference>
<dbReference type="EMBL" id="GL833148">
    <property type="protein sequence ID" value="EGB04725.1"/>
    <property type="molecule type" value="Genomic_DNA"/>
</dbReference>
<evidence type="ECO:0000313" key="2">
    <source>
        <dbReference type="EMBL" id="EGB04725.1"/>
    </source>
</evidence>
<dbReference type="Proteomes" id="UP000002729">
    <property type="component" value="Unassembled WGS sequence"/>
</dbReference>
<dbReference type="PANTHER" id="PTHR36058:SF1">
    <property type="entry name" value="NUCLEOPHOSMIN"/>
    <property type="match status" value="1"/>
</dbReference>
<reference evidence="2 3" key="1">
    <citation type="journal article" date="2011" name="Proc. Natl. Acad. Sci. U.S.A.">
        <title>Niche of harmful alga Aureococcus anophagefferens revealed through ecogenomics.</title>
        <authorList>
            <person name="Gobler C.J."/>
            <person name="Berry D.L."/>
            <person name="Dyhrman S.T."/>
            <person name="Wilhelm S.W."/>
            <person name="Salamov A."/>
            <person name="Lobanov A.V."/>
            <person name="Zhang Y."/>
            <person name="Collier J.L."/>
            <person name="Wurch L.L."/>
            <person name="Kustka A.B."/>
            <person name="Dill B.D."/>
            <person name="Shah M."/>
            <person name="VerBerkmoes N.C."/>
            <person name="Kuo A."/>
            <person name="Terry A."/>
            <person name="Pangilinan J."/>
            <person name="Lindquist E.A."/>
            <person name="Lucas S."/>
            <person name="Paulsen I.T."/>
            <person name="Hattenrath-Lehmann T.K."/>
            <person name="Talmage S.C."/>
            <person name="Walker E.A."/>
            <person name="Koch F."/>
            <person name="Burson A.M."/>
            <person name="Marcoval M.A."/>
            <person name="Tang Y.Z."/>
            <person name="Lecleir G.R."/>
            <person name="Coyne K.J."/>
            <person name="Berg G.M."/>
            <person name="Bertrand E.M."/>
            <person name="Saito M.A."/>
            <person name="Gladyshev V.N."/>
            <person name="Grigoriev I.V."/>
        </authorList>
    </citation>
    <scope>NUCLEOTIDE SEQUENCE [LARGE SCALE GENOMIC DNA]</scope>
    <source>
        <strain evidence="3">CCMP 1984</strain>
    </source>
</reference>
<gene>
    <name evidence="2" type="ORF">AURANDRAFT_72461</name>
</gene>
<feature type="region of interest" description="Disordered" evidence="1">
    <location>
        <begin position="353"/>
        <end position="397"/>
    </location>
</feature>
<organism evidence="3">
    <name type="scientific">Aureococcus anophagefferens</name>
    <name type="common">Harmful bloom alga</name>
    <dbReference type="NCBI Taxonomy" id="44056"/>
    <lineage>
        <taxon>Eukaryota</taxon>
        <taxon>Sar</taxon>
        <taxon>Stramenopiles</taxon>
        <taxon>Ochrophyta</taxon>
        <taxon>Pelagophyceae</taxon>
        <taxon>Pelagomonadales</taxon>
        <taxon>Pelagomonadaceae</taxon>
        <taxon>Aureococcus</taxon>
    </lineage>
</organism>
<protein>
    <submittedName>
        <fullName evidence="2">Expressed protein</fullName>
    </submittedName>
</protein>
<name>F0YJK6_AURAN</name>
<evidence type="ECO:0000313" key="3">
    <source>
        <dbReference type="Proteomes" id="UP000002729"/>
    </source>
</evidence>
<dbReference type="InParanoid" id="F0YJK6"/>
<dbReference type="GeneID" id="20228717"/>
<dbReference type="KEGG" id="aaf:AURANDRAFT_72461"/>
<keyword evidence="3" id="KW-1185">Reference proteome</keyword>
<dbReference type="PANTHER" id="PTHR36058">
    <property type="entry name" value="NUCLEOPHOSMIN"/>
    <property type="match status" value="1"/>
</dbReference>
<accession>F0YJK6</accession>
<evidence type="ECO:0000256" key="1">
    <source>
        <dbReference type="SAM" id="MobiDB-lite"/>
    </source>
</evidence>
<feature type="compositionally biased region" description="Basic residues" evidence="1">
    <location>
        <begin position="369"/>
        <end position="381"/>
    </location>
</feature>
<feature type="compositionally biased region" description="Basic and acidic residues" evidence="1">
    <location>
        <begin position="382"/>
        <end position="391"/>
    </location>
</feature>